<keyword evidence="2" id="KW-0489">Methyltransferase</keyword>
<comment type="caution">
    <text evidence="2">The sequence shown here is derived from an EMBL/GenBank/DDBJ whole genome shotgun (WGS) entry which is preliminary data.</text>
</comment>
<evidence type="ECO:0000313" key="3">
    <source>
        <dbReference type="Proteomes" id="UP000297703"/>
    </source>
</evidence>
<accession>A0A4D9DKS9</accession>
<organism evidence="2 3">
    <name type="scientific">Platysternon megacephalum</name>
    <name type="common">big-headed turtle</name>
    <dbReference type="NCBI Taxonomy" id="55544"/>
    <lineage>
        <taxon>Eukaryota</taxon>
        <taxon>Metazoa</taxon>
        <taxon>Chordata</taxon>
        <taxon>Craniata</taxon>
        <taxon>Vertebrata</taxon>
        <taxon>Euteleostomi</taxon>
        <taxon>Archelosauria</taxon>
        <taxon>Testudinata</taxon>
        <taxon>Testudines</taxon>
        <taxon>Cryptodira</taxon>
        <taxon>Durocryptodira</taxon>
        <taxon>Testudinoidea</taxon>
        <taxon>Platysternidae</taxon>
        <taxon>Platysternon</taxon>
    </lineage>
</organism>
<dbReference type="GO" id="GO:0008168">
    <property type="term" value="F:methyltransferase activity"/>
    <property type="evidence" value="ECO:0007669"/>
    <property type="project" value="UniProtKB-KW"/>
</dbReference>
<keyword evidence="3" id="KW-1185">Reference proteome</keyword>
<reference evidence="2 3" key="2">
    <citation type="submission" date="2019-04" db="EMBL/GenBank/DDBJ databases">
        <title>The genome sequence of big-headed turtle.</title>
        <authorList>
            <person name="Gong S."/>
        </authorList>
    </citation>
    <scope>NUCLEOTIDE SEQUENCE [LARGE SCALE GENOMIC DNA]</scope>
    <source>
        <strain evidence="2">DO16091913</strain>
        <tissue evidence="2">Muscle</tissue>
    </source>
</reference>
<keyword evidence="2" id="KW-0808">Transferase</keyword>
<evidence type="ECO:0000313" key="2">
    <source>
        <dbReference type="EMBL" id="TFJ97508.1"/>
    </source>
</evidence>
<protein>
    <submittedName>
        <fullName evidence="2">Putative tRNA (Cytidine(32)/guanosine(34)-2'-O)-methyltransferase-like</fullName>
    </submittedName>
</protein>
<name>A0A4D9DKS9_9SAUR</name>
<dbReference type="Proteomes" id="UP000297703">
    <property type="component" value="Unassembled WGS sequence"/>
</dbReference>
<reference evidence="2 3" key="1">
    <citation type="submission" date="2019-04" db="EMBL/GenBank/DDBJ databases">
        <title>Draft genome of the big-headed turtle Platysternon megacephalum.</title>
        <authorList>
            <person name="Gong S."/>
        </authorList>
    </citation>
    <scope>NUCLEOTIDE SEQUENCE [LARGE SCALE GENOMIC DNA]</scope>
    <source>
        <strain evidence="2">DO16091913</strain>
        <tissue evidence="2">Muscle</tissue>
    </source>
</reference>
<sequence>MRHCTLLCCMPVRGRPPAPAAALEMLLRTKDGDRADGAQDQPLPPEVHSQGRDRDQSSLKLPALTLTCPPSPICEASLSPAQPHEPGAYAPSSCLGGRGHHPGSHLPAACNQQLCRCHMPPHPIPAMPPLEHPGLQIRQRTPLPAAAYGLRGERPLALALLSLGLLSLHKLLPLGVN</sequence>
<dbReference type="GO" id="GO:0032259">
    <property type="term" value="P:methylation"/>
    <property type="evidence" value="ECO:0007669"/>
    <property type="project" value="UniProtKB-KW"/>
</dbReference>
<proteinExistence type="predicted"/>
<feature type="region of interest" description="Disordered" evidence="1">
    <location>
        <begin position="33"/>
        <end position="56"/>
    </location>
</feature>
<dbReference type="EMBL" id="QXTE01000486">
    <property type="protein sequence ID" value="TFJ97508.1"/>
    <property type="molecule type" value="Genomic_DNA"/>
</dbReference>
<evidence type="ECO:0000256" key="1">
    <source>
        <dbReference type="SAM" id="MobiDB-lite"/>
    </source>
</evidence>
<gene>
    <name evidence="2" type="ORF">DR999_PMT20655</name>
</gene>
<dbReference type="AlphaFoldDB" id="A0A4D9DKS9"/>